<dbReference type="OrthoDB" id="9814831at2"/>
<dbReference type="STRING" id="1799789.AX660_09785"/>
<dbReference type="EMBL" id="LSNE01000003">
    <property type="protein sequence ID" value="KXI30264.1"/>
    <property type="molecule type" value="Genomic_DNA"/>
</dbReference>
<keyword evidence="2" id="KW-1185">Reference proteome</keyword>
<dbReference type="PANTHER" id="PTHR35602">
    <property type="entry name" value="ESTERASE YQIA-RELATED"/>
    <property type="match status" value="1"/>
</dbReference>
<name>A0A136A4X4_9ALTE</name>
<evidence type="ECO:0000313" key="2">
    <source>
        <dbReference type="Proteomes" id="UP000070299"/>
    </source>
</evidence>
<evidence type="ECO:0000313" key="1">
    <source>
        <dbReference type="EMBL" id="KXI30264.1"/>
    </source>
</evidence>
<sequence length="192" mass="22007">MEKVVIYLHGFLSSPQSLKAQQTLAFVNTHYPNLTLEIPNLANYPAEAHTIIETVIKEHADKQCCFIGSSMGGYFSTYMQQKFGGKAVLINPAVKPYELLVDYLGEHVNPYTQQHFTLQHSHIDELIGLDVPLVKCCENIWVLLQTGDETLDYRQAEYKYQGAKMTIEQGGDHSFQDFERFLPEIFRFLLQD</sequence>
<gene>
    <name evidence="1" type="ORF">AX660_09785</name>
</gene>
<reference evidence="2" key="1">
    <citation type="submission" date="2016-02" db="EMBL/GenBank/DDBJ databases">
        <authorList>
            <person name="Schultz-Johansen M."/>
            <person name="Glaring M.A."/>
            <person name="Bech P.K."/>
            <person name="Stougaard P."/>
        </authorList>
    </citation>
    <scope>NUCLEOTIDE SEQUENCE [LARGE SCALE GENOMIC DNA]</scope>
    <source>
        <strain evidence="2">S66</strain>
    </source>
</reference>
<dbReference type="InterPro" id="IPR008886">
    <property type="entry name" value="UPF0227/Esterase_YqiA"/>
</dbReference>
<proteinExistence type="predicted"/>
<dbReference type="Pfam" id="PF05728">
    <property type="entry name" value="UPF0227"/>
    <property type="match status" value="1"/>
</dbReference>
<comment type="caution">
    <text evidence="1">The sequence shown here is derived from an EMBL/GenBank/DDBJ whole genome shotgun (WGS) entry which is preliminary data.</text>
</comment>
<dbReference type="RefSeq" id="WP_068374356.1">
    <property type="nucleotide sequence ID" value="NZ_LSNE01000003.1"/>
</dbReference>
<dbReference type="InterPro" id="IPR029058">
    <property type="entry name" value="AB_hydrolase_fold"/>
</dbReference>
<accession>A0A136A4X4</accession>
<dbReference type="PANTHER" id="PTHR35602:SF3">
    <property type="entry name" value="ESTERASE YQIA"/>
    <property type="match status" value="1"/>
</dbReference>
<dbReference type="Gene3D" id="3.40.50.1820">
    <property type="entry name" value="alpha/beta hydrolase"/>
    <property type="match status" value="1"/>
</dbReference>
<dbReference type="Proteomes" id="UP000070299">
    <property type="component" value="Unassembled WGS sequence"/>
</dbReference>
<dbReference type="AlphaFoldDB" id="A0A136A4X4"/>
<organism evidence="1 2">
    <name type="scientific">Paraglaciecola hydrolytica</name>
    <dbReference type="NCBI Taxonomy" id="1799789"/>
    <lineage>
        <taxon>Bacteria</taxon>
        <taxon>Pseudomonadati</taxon>
        <taxon>Pseudomonadota</taxon>
        <taxon>Gammaproteobacteria</taxon>
        <taxon>Alteromonadales</taxon>
        <taxon>Alteromonadaceae</taxon>
        <taxon>Paraglaciecola</taxon>
    </lineage>
</organism>
<protein>
    <submittedName>
        <fullName evidence="1">Esterase YqiA</fullName>
    </submittedName>
</protein>
<dbReference type="SUPFAM" id="SSF53474">
    <property type="entry name" value="alpha/beta-Hydrolases"/>
    <property type="match status" value="1"/>
</dbReference>